<protein>
    <submittedName>
        <fullName evidence="2">Uncharacterized protein</fullName>
    </submittedName>
</protein>
<name>A0AAV3T0Z3_9EURY</name>
<keyword evidence="1" id="KW-0472">Membrane</keyword>
<evidence type="ECO:0000256" key="1">
    <source>
        <dbReference type="SAM" id="Phobius"/>
    </source>
</evidence>
<keyword evidence="1" id="KW-1133">Transmembrane helix</keyword>
<dbReference type="GeneID" id="68571770"/>
<dbReference type="EMBL" id="BAAADU010000002">
    <property type="protein sequence ID" value="GAA0650013.1"/>
    <property type="molecule type" value="Genomic_DNA"/>
</dbReference>
<reference evidence="2 3" key="1">
    <citation type="journal article" date="2019" name="Int. J. Syst. Evol. Microbiol.">
        <title>The Global Catalogue of Microorganisms (GCM) 10K type strain sequencing project: providing services to taxonomists for standard genome sequencing and annotation.</title>
        <authorList>
            <consortium name="The Broad Institute Genomics Platform"/>
            <consortium name="The Broad Institute Genome Sequencing Center for Infectious Disease"/>
            <person name="Wu L."/>
            <person name="Ma J."/>
        </authorList>
    </citation>
    <scope>NUCLEOTIDE SEQUENCE [LARGE SCALE GENOMIC DNA]</scope>
    <source>
        <strain evidence="2 3">JCM 16327</strain>
    </source>
</reference>
<evidence type="ECO:0000313" key="2">
    <source>
        <dbReference type="EMBL" id="GAA0650013.1"/>
    </source>
</evidence>
<accession>A0AAV3T0Z3</accession>
<dbReference type="Proteomes" id="UP001500194">
    <property type="component" value="Unassembled WGS sequence"/>
</dbReference>
<keyword evidence="1" id="KW-0812">Transmembrane</keyword>
<comment type="caution">
    <text evidence="2">The sequence shown here is derived from an EMBL/GenBank/DDBJ whole genome shotgun (WGS) entry which is preliminary data.</text>
</comment>
<organism evidence="2 3">
    <name type="scientific">Salarchaeum japonicum</name>
    <dbReference type="NCBI Taxonomy" id="555573"/>
    <lineage>
        <taxon>Archaea</taxon>
        <taxon>Methanobacteriati</taxon>
        <taxon>Methanobacteriota</taxon>
        <taxon>Stenosarchaea group</taxon>
        <taxon>Halobacteria</taxon>
        <taxon>Halobacteriales</taxon>
        <taxon>Halobacteriaceae</taxon>
    </lineage>
</organism>
<feature type="transmembrane region" description="Helical" evidence="1">
    <location>
        <begin position="105"/>
        <end position="122"/>
    </location>
</feature>
<keyword evidence="3" id="KW-1185">Reference proteome</keyword>
<dbReference type="AlphaFoldDB" id="A0AAV3T0Z3"/>
<dbReference type="RefSeq" id="WP_227261195.1">
    <property type="nucleotide sequence ID" value="NZ_BAAADU010000002.1"/>
</dbReference>
<proteinExistence type="predicted"/>
<feature type="transmembrane region" description="Helical" evidence="1">
    <location>
        <begin position="75"/>
        <end position="93"/>
    </location>
</feature>
<gene>
    <name evidence="2" type="ORF">GCM10009019_11020</name>
</gene>
<sequence length="185" mass="19462">MSVALSEVLFDGESVVERVDCGANALVVTTHRVVALTPTGSGERVRYADRPNVETVRVETAGATRHLRFGLRQTAFALFLFAAGTLFSLDGIADSVTGATGTAREVGVGSLVQVLSMVALFARYFDDALVALGGLTALLAALGFARYLRSRSRALVVETYGGDELRVPAPDADAETAGRVLEALD</sequence>
<evidence type="ECO:0000313" key="3">
    <source>
        <dbReference type="Proteomes" id="UP001500194"/>
    </source>
</evidence>
<feature type="transmembrane region" description="Helical" evidence="1">
    <location>
        <begin position="128"/>
        <end position="148"/>
    </location>
</feature>